<gene>
    <name evidence="1" type="ORF">DSM25559_2395</name>
</gene>
<dbReference type="Proteomes" id="UP000187891">
    <property type="component" value="Unassembled WGS sequence"/>
</dbReference>
<evidence type="ECO:0000313" key="1">
    <source>
        <dbReference type="EMBL" id="SCX23433.1"/>
    </source>
</evidence>
<accession>A0A1R3TT74</accession>
<organism evidence="1 2">
    <name type="scientific">Agrobacterium rosae</name>
    <dbReference type="NCBI Taxonomy" id="1972867"/>
    <lineage>
        <taxon>Bacteria</taxon>
        <taxon>Pseudomonadati</taxon>
        <taxon>Pseudomonadota</taxon>
        <taxon>Alphaproteobacteria</taxon>
        <taxon>Hyphomicrobiales</taxon>
        <taxon>Rhizobiaceae</taxon>
        <taxon>Rhizobium/Agrobacterium group</taxon>
        <taxon>Agrobacterium</taxon>
    </lineage>
</organism>
<name>A0A1R3TT74_9HYPH</name>
<dbReference type="AlphaFoldDB" id="A0A1R3TT74"/>
<evidence type="ECO:0000313" key="2">
    <source>
        <dbReference type="Proteomes" id="UP000187891"/>
    </source>
</evidence>
<dbReference type="STRING" id="1907666.DSM25559_2395"/>
<dbReference type="EMBL" id="FMUE01000005">
    <property type="protein sequence ID" value="SCX23433.1"/>
    <property type="molecule type" value="Genomic_DNA"/>
</dbReference>
<dbReference type="InterPro" id="IPR048017">
    <property type="entry name" value="Y4cF-like"/>
</dbReference>
<proteinExistence type="predicted"/>
<reference evidence="2" key="1">
    <citation type="submission" date="2016-10" db="EMBL/GenBank/DDBJ databases">
        <authorList>
            <person name="Wibberg D."/>
        </authorList>
    </citation>
    <scope>NUCLEOTIDE SEQUENCE [LARGE SCALE GENOMIC DNA]</scope>
</reference>
<dbReference type="NCBIfam" id="NF040876">
    <property type="entry name" value="RHE_PE00001_fam"/>
    <property type="match status" value="1"/>
</dbReference>
<dbReference type="Pfam" id="PF11972">
    <property type="entry name" value="HTH_13"/>
    <property type="match status" value="1"/>
</dbReference>
<dbReference type="InterPro" id="IPR011670">
    <property type="entry name" value="DUF1612"/>
</dbReference>
<dbReference type="Pfam" id="PF07756">
    <property type="entry name" value="DUF1612"/>
    <property type="match status" value="1"/>
</dbReference>
<sequence length="367" mass="41078">MLYDVNRLPLDRLILPCTRATEALARLDERISRSSFGRGFLERQDFLDAASSLWIDGELVHIEDLVLHDAHMDIRAPTHEMAIASRILRARRQIFSNEPKWALSPAGLSRLRGEEAPTLPATKEHGPLPTRHEALTDDDTDMALSDELSTIDRLLARSTATLEAITKDESRSTSKSQNNIIRDPDWNEDERLGEWQTVLKSSAGLPAVLRAVIALDAWYKLEVLQRSLWLGRQLAAALLRQEGLTLSHLSAFNTGLKAVPRERRNASGQPERLIAFLDSIHEAATLGLKEHDRLLNAKTRMERRLVGRRSNSRLPDLIELVLARPVVSTSMIVQALGTTPQGAVGLANQLELREMTGRGRFRAWGVL</sequence>
<dbReference type="InterPro" id="IPR021068">
    <property type="entry name" value="HTH_DNA-bd"/>
</dbReference>
<protein>
    <submittedName>
        <fullName evidence="1">HTH DNA binding domain protein</fullName>
    </submittedName>
</protein>
<dbReference type="RefSeq" id="WP_077120041.1">
    <property type="nucleotide sequence ID" value="NZ_CP133552.1"/>
</dbReference>